<name>A0A7C3YYZ8_9BACT</name>
<accession>A0A7C3YYZ8</accession>
<reference evidence="2" key="1">
    <citation type="journal article" date="2020" name="mSystems">
        <title>Genome- and Community-Level Interaction Insights into Carbon Utilization and Element Cycling Functions of Hydrothermarchaeota in Hydrothermal Sediment.</title>
        <authorList>
            <person name="Zhou Z."/>
            <person name="Liu Y."/>
            <person name="Xu W."/>
            <person name="Pan J."/>
            <person name="Luo Z.H."/>
            <person name="Li M."/>
        </authorList>
    </citation>
    <scope>NUCLEOTIDE SEQUENCE [LARGE SCALE GENOMIC DNA]</scope>
    <source>
        <strain evidence="2">SpSt-897</strain>
    </source>
</reference>
<dbReference type="AlphaFoldDB" id="A0A7C3YYZ8"/>
<keyword evidence="1" id="KW-0472">Membrane</keyword>
<protein>
    <submittedName>
        <fullName evidence="2">DUF1634 domain-containing protein</fullName>
    </submittedName>
</protein>
<feature type="transmembrane region" description="Helical" evidence="1">
    <location>
        <begin position="111"/>
        <end position="132"/>
    </location>
</feature>
<sequence length="137" mass="15187">MSPLKASEAQLFYANLLNKLTLFGFTVLIVAFVVYVSGLLGSYVPIEKVPEYWTQSSHNYLTAANIHPGWDWLARLRYGDFLIYIPIVILAGATIVCYLGVIFKFLKTKEYILMVIAIFEVAVLLAAASGLLQVGGH</sequence>
<dbReference type="EMBL" id="DTMF01000209">
    <property type="protein sequence ID" value="HGF34424.1"/>
    <property type="molecule type" value="Genomic_DNA"/>
</dbReference>
<proteinExistence type="predicted"/>
<evidence type="ECO:0000313" key="2">
    <source>
        <dbReference type="EMBL" id="HGF34424.1"/>
    </source>
</evidence>
<gene>
    <name evidence="2" type="ORF">ENW96_08560</name>
</gene>
<feature type="transmembrane region" description="Helical" evidence="1">
    <location>
        <begin position="20"/>
        <end position="44"/>
    </location>
</feature>
<keyword evidence="1" id="KW-1133">Transmembrane helix</keyword>
<evidence type="ECO:0000256" key="1">
    <source>
        <dbReference type="SAM" id="Phobius"/>
    </source>
</evidence>
<organism evidence="2">
    <name type="scientific">Desulfobacca acetoxidans</name>
    <dbReference type="NCBI Taxonomy" id="60893"/>
    <lineage>
        <taxon>Bacteria</taxon>
        <taxon>Pseudomonadati</taxon>
        <taxon>Thermodesulfobacteriota</taxon>
        <taxon>Desulfobaccia</taxon>
        <taxon>Desulfobaccales</taxon>
        <taxon>Desulfobaccaceae</taxon>
        <taxon>Desulfobacca</taxon>
    </lineage>
</organism>
<keyword evidence="1" id="KW-0812">Transmembrane</keyword>
<comment type="caution">
    <text evidence="2">The sequence shown here is derived from an EMBL/GenBank/DDBJ whole genome shotgun (WGS) entry which is preliminary data.</text>
</comment>
<feature type="transmembrane region" description="Helical" evidence="1">
    <location>
        <begin position="81"/>
        <end position="99"/>
    </location>
</feature>